<keyword evidence="2" id="KW-0449">Lipoprotein</keyword>
<proteinExistence type="predicted"/>
<accession>A0A380FMI1</accession>
<name>A0A380FMI1_STAGA</name>
<feature type="region of interest" description="Disordered" evidence="1">
    <location>
        <begin position="27"/>
        <end position="70"/>
    </location>
</feature>
<evidence type="ECO:0000313" key="2">
    <source>
        <dbReference type="EMBL" id="SUM34663.1"/>
    </source>
</evidence>
<dbReference type="Proteomes" id="UP000255277">
    <property type="component" value="Unassembled WGS sequence"/>
</dbReference>
<feature type="compositionally biased region" description="Polar residues" evidence="1">
    <location>
        <begin position="27"/>
        <end position="55"/>
    </location>
</feature>
<sequence>MAPYQGQNAVPVSQNIASGNVDSQTALQSLPNFQNSLEQATAEINAQNGQNNPYNDYSIEGSDGNYSYNL</sequence>
<gene>
    <name evidence="2" type="ORF">NCTC12195_04190</name>
</gene>
<evidence type="ECO:0000313" key="3">
    <source>
        <dbReference type="Proteomes" id="UP000255277"/>
    </source>
</evidence>
<organism evidence="2 3">
    <name type="scientific">Staphylococcus gallinarum</name>
    <dbReference type="NCBI Taxonomy" id="1293"/>
    <lineage>
        <taxon>Bacteria</taxon>
        <taxon>Bacillati</taxon>
        <taxon>Bacillota</taxon>
        <taxon>Bacilli</taxon>
        <taxon>Bacillales</taxon>
        <taxon>Staphylococcaceae</taxon>
        <taxon>Staphylococcus</taxon>
    </lineage>
</organism>
<protein>
    <submittedName>
        <fullName evidence="2">Lipoprotein</fullName>
    </submittedName>
</protein>
<evidence type="ECO:0000256" key="1">
    <source>
        <dbReference type="SAM" id="MobiDB-lite"/>
    </source>
</evidence>
<dbReference type="AlphaFoldDB" id="A0A380FMI1"/>
<reference evidence="2 3" key="1">
    <citation type="submission" date="2018-06" db="EMBL/GenBank/DDBJ databases">
        <authorList>
            <consortium name="Pathogen Informatics"/>
            <person name="Doyle S."/>
        </authorList>
    </citation>
    <scope>NUCLEOTIDE SEQUENCE [LARGE SCALE GENOMIC DNA]</scope>
    <source>
        <strain evidence="2 3">NCTC12195</strain>
    </source>
</reference>
<dbReference type="EMBL" id="UHDK01000001">
    <property type="protein sequence ID" value="SUM34663.1"/>
    <property type="molecule type" value="Genomic_DNA"/>
</dbReference>